<dbReference type="PANTHER" id="PTHR40943:SF1">
    <property type="entry name" value="CYTOPLASMIC PROTEIN"/>
    <property type="match status" value="1"/>
</dbReference>
<dbReference type="RefSeq" id="WP_306681894.1">
    <property type="nucleotide sequence ID" value="NZ_JAVDBT010000027.1"/>
</dbReference>
<dbReference type="InterPro" id="IPR011051">
    <property type="entry name" value="RmlC_Cupin_sf"/>
</dbReference>
<proteinExistence type="predicted"/>
<feature type="domain" description="(S)-ureidoglycine aminohydrolase cupin" evidence="1">
    <location>
        <begin position="39"/>
        <end position="112"/>
    </location>
</feature>
<dbReference type="InterPro" id="IPR014710">
    <property type="entry name" value="RmlC-like_jellyroll"/>
</dbReference>
<dbReference type="CDD" id="cd02227">
    <property type="entry name" value="cupin_TM1112-like"/>
    <property type="match status" value="1"/>
</dbReference>
<dbReference type="PANTHER" id="PTHR40943">
    <property type="entry name" value="CYTOPLASMIC PROTEIN-RELATED"/>
    <property type="match status" value="1"/>
</dbReference>
<reference evidence="2 3" key="1">
    <citation type="submission" date="2023-08" db="EMBL/GenBank/DDBJ databases">
        <title>Characterization of two Paracoccaceae strains isolated from Phycosphere and proposal of Xinfangfangia lacusdiani sp. nov.</title>
        <authorList>
            <person name="Deng Y."/>
            <person name="Zhang Y.Q."/>
        </authorList>
    </citation>
    <scope>NUCLEOTIDE SEQUENCE [LARGE SCALE GENOMIC DNA]</scope>
    <source>
        <strain evidence="2 3">CPCC 101601</strain>
    </source>
</reference>
<dbReference type="Proteomes" id="UP001239680">
    <property type="component" value="Unassembled WGS sequence"/>
</dbReference>
<dbReference type="InterPro" id="IPR008579">
    <property type="entry name" value="UGlyAH_Cupin_dom"/>
</dbReference>
<sequence length="123" mass="13217">MIDLSVFKGLAGVELGGFADKPTTLTPGQQEASATLWTAPDGSLEIGVWECTPGKFTADRSMAAEFCHFLEGKIVMTHVDGTRVEIGPGDAIMLPRGWKGTWEIVERTRKIYAFLSDPASTAG</sequence>
<evidence type="ECO:0000313" key="2">
    <source>
        <dbReference type="EMBL" id="MDQ2068182.1"/>
    </source>
</evidence>
<accession>A0ABU0W2E1</accession>
<gene>
    <name evidence="2" type="ORF">Q9295_17575</name>
</gene>
<evidence type="ECO:0000259" key="1">
    <source>
        <dbReference type="Pfam" id="PF05899"/>
    </source>
</evidence>
<dbReference type="Gene3D" id="2.60.120.10">
    <property type="entry name" value="Jelly Rolls"/>
    <property type="match status" value="1"/>
</dbReference>
<comment type="caution">
    <text evidence="2">The sequence shown here is derived from an EMBL/GenBank/DDBJ whole genome shotgun (WGS) entry which is preliminary data.</text>
</comment>
<dbReference type="SUPFAM" id="SSF51182">
    <property type="entry name" value="RmlC-like cupins"/>
    <property type="match status" value="1"/>
</dbReference>
<dbReference type="EMBL" id="JAVDBT010000027">
    <property type="protein sequence ID" value="MDQ2068182.1"/>
    <property type="molecule type" value="Genomic_DNA"/>
</dbReference>
<name>A0ABU0W2E1_9RHOB</name>
<dbReference type="Pfam" id="PF05899">
    <property type="entry name" value="Cupin_3"/>
    <property type="match status" value="1"/>
</dbReference>
<protein>
    <submittedName>
        <fullName evidence="2">Cupin domain-containing protein</fullName>
    </submittedName>
</protein>
<evidence type="ECO:0000313" key="3">
    <source>
        <dbReference type="Proteomes" id="UP001239680"/>
    </source>
</evidence>
<organism evidence="2 3">
    <name type="scientific">Pseudogemmobacter lacusdianii</name>
    <dbReference type="NCBI Taxonomy" id="3069608"/>
    <lineage>
        <taxon>Bacteria</taxon>
        <taxon>Pseudomonadati</taxon>
        <taxon>Pseudomonadota</taxon>
        <taxon>Alphaproteobacteria</taxon>
        <taxon>Rhodobacterales</taxon>
        <taxon>Paracoccaceae</taxon>
        <taxon>Pseudogemmobacter</taxon>
    </lineage>
</organism>
<keyword evidence="3" id="KW-1185">Reference proteome</keyword>